<accession>A0A0E9PPK0</accession>
<name>A0A0E9PPK0_ANGAN</name>
<proteinExistence type="predicted"/>
<dbReference type="EMBL" id="GBXM01102829">
    <property type="protein sequence ID" value="JAH05748.1"/>
    <property type="molecule type" value="Transcribed_RNA"/>
</dbReference>
<organism evidence="1">
    <name type="scientific">Anguilla anguilla</name>
    <name type="common">European freshwater eel</name>
    <name type="synonym">Muraena anguilla</name>
    <dbReference type="NCBI Taxonomy" id="7936"/>
    <lineage>
        <taxon>Eukaryota</taxon>
        <taxon>Metazoa</taxon>
        <taxon>Chordata</taxon>
        <taxon>Craniata</taxon>
        <taxon>Vertebrata</taxon>
        <taxon>Euteleostomi</taxon>
        <taxon>Actinopterygii</taxon>
        <taxon>Neopterygii</taxon>
        <taxon>Teleostei</taxon>
        <taxon>Anguilliformes</taxon>
        <taxon>Anguillidae</taxon>
        <taxon>Anguilla</taxon>
    </lineage>
</organism>
<reference evidence="1" key="2">
    <citation type="journal article" date="2015" name="Fish Shellfish Immunol.">
        <title>Early steps in the European eel (Anguilla anguilla)-Vibrio vulnificus interaction in the gills: Role of the RtxA13 toxin.</title>
        <authorList>
            <person name="Callol A."/>
            <person name="Pajuelo D."/>
            <person name="Ebbesson L."/>
            <person name="Teles M."/>
            <person name="MacKenzie S."/>
            <person name="Amaro C."/>
        </authorList>
    </citation>
    <scope>NUCLEOTIDE SEQUENCE</scope>
</reference>
<evidence type="ECO:0000313" key="1">
    <source>
        <dbReference type="EMBL" id="JAH05748.1"/>
    </source>
</evidence>
<protein>
    <submittedName>
        <fullName evidence="1">Uncharacterized protein</fullName>
    </submittedName>
</protein>
<dbReference type="AlphaFoldDB" id="A0A0E9PPK0"/>
<sequence>MVTDISIYEGVMKVLCTGRKELLKDHSQQVLPINILGF</sequence>
<reference evidence="1" key="1">
    <citation type="submission" date="2014-11" db="EMBL/GenBank/DDBJ databases">
        <authorList>
            <person name="Amaro Gonzalez C."/>
        </authorList>
    </citation>
    <scope>NUCLEOTIDE SEQUENCE</scope>
</reference>